<keyword evidence="5" id="KW-1185">Reference proteome</keyword>
<feature type="compositionally biased region" description="Polar residues" evidence="1">
    <location>
        <begin position="12"/>
        <end position="26"/>
    </location>
</feature>
<evidence type="ECO:0000313" key="4">
    <source>
        <dbReference type="Proteomes" id="UP000447873"/>
    </source>
</evidence>
<evidence type="ECO:0000313" key="3">
    <source>
        <dbReference type="EMBL" id="KAE9968392.1"/>
    </source>
</evidence>
<accession>A0A8H3UF58</accession>
<evidence type="ECO:0000313" key="5">
    <source>
        <dbReference type="Proteomes" id="UP000490939"/>
    </source>
</evidence>
<organism evidence="3 5">
    <name type="scientific">Venturia inaequalis</name>
    <name type="common">Apple scab fungus</name>
    <dbReference type="NCBI Taxonomy" id="5025"/>
    <lineage>
        <taxon>Eukaryota</taxon>
        <taxon>Fungi</taxon>
        <taxon>Dikarya</taxon>
        <taxon>Ascomycota</taxon>
        <taxon>Pezizomycotina</taxon>
        <taxon>Dothideomycetes</taxon>
        <taxon>Pleosporomycetidae</taxon>
        <taxon>Venturiales</taxon>
        <taxon>Venturiaceae</taxon>
        <taxon>Venturia</taxon>
    </lineage>
</organism>
<evidence type="ECO:0000256" key="1">
    <source>
        <dbReference type="SAM" id="MobiDB-lite"/>
    </source>
</evidence>
<proteinExistence type="predicted"/>
<gene>
    <name evidence="3" type="ORF">EG327_011063</name>
    <name evidence="2" type="ORF">EG328_009899</name>
</gene>
<protein>
    <submittedName>
        <fullName evidence="3">Uncharacterized protein</fullName>
    </submittedName>
</protein>
<dbReference type="AlphaFoldDB" id="A0A8H3UF58"/>
<reference evidence="3 5" key="1">
    <citation type="submission" date="2019-07" db="EMBL/GenBank/DDBJ databases">
        <title>Venturia inaequalis Genome Resource.</title>
        <authorList>
            <person name="Lichtner F.J."/>
        </authorList>
    </citation>
    <scope>NUCLEOTIDE SEQUENCE [LARGE SCALE GENOMIC DNA]</scope>
    <source>
        <strain evidence="2 4">120213</strain>
        <strain evidence="3 5">DMI_063113</strain>
    </source>
</reference>
<evidence type="ECO:0000313" key="2">
    <source>
        <dbReference type="EMBL" id="KAE9965222.1"/>
    </source>
</evidence>
<dbReference type="EMBL" id="WNWS01000613">
    <property type="protein sequence ID" value="KAE9965222.1"/>
    <property type="molecule type" value="Genomic_DNA"/>
</dbReference>
<sequence length="94" mass="10106">MSISTKFGACPETSTPPNWTTEAASTTSSCGPIDCPPALSALNLDFHNAGVSEAWIRPTVSLLTTFCTRVLNKPTEMDQSHGSHATDFFRSRTT</sequence>
<comment type="caution">
    <text evidence="3">The sequence shown here is derived from an EMBL/GenBank/DDBJ whole genome shotgun (WGS) entry which is preliminary data.</text>
</comment>
<dbReference type="Proteomes" id="UP000490939">
    <property type="component" value="Unassembled WGS sequence"/>
</dbReference>
<feature type="region of interest" description="Disordered" evidence="1">
    <location>
        <begin position="1"/>
        <end position="26"/>
    </location>
</feature>
<name>A0A8H3UF58_VENIN</name>
<dbReference type="EMBL" id="WNWR01000836">
    <property type="protein sequence ID" value="KAE9968392.1"/>
    <property type="molecule type" value="Genomic_DNA"/>
</dbReference>
<dbReference type="Proteomes" id="UP000447873">
    <property type="component" value="Unassembled WGS sequence"/>
</dbReference>